<evidence type="ECO:0000313" key="1">
    <source>
        <dbReference type="EMBL" id="CAA9325837.1"/>
    </source>
</evidence>
<proteinExistence type="predicted"/>
<accession>A0A6J4L9D6</accession>
<dbReference type="EMBL" id="CADCUD010000077">
    <property type="protein sequence ID" value="CAA9325837.1"/>
    <property type="molecule type" value="Genomic_DNA"/>
</dbReference>
<dbReference type="Gene3D" id="1.25.40.10">
    <property type="entry name" value="Tetratricopeptide repeat domain"/>
    <property type="match status" value="1"/>
</dbReference>
<dbReference type="AlphaFoldDB" id="A0A6J4L9D6"/>
<organism evidence="1">
    <name type="scientific">uncultured Nocardioidaceae bacterium</name>
    <dbReference type="NCBI Taxonomy" id="253824"/>
    <lineage>
        <taxon>Bacteria</taxon>
        <taxon>Bacillati</taxon>
        <taxon>Actinomycetota</taxon>
        <taxon>Actinomycetes</taxon>
        <taxon>Propionibacteriales</taxon>
        <taxon>Nocardioidaceae</taxon>
        <taxon>environmental samples</taxon>
    </lineage>
</organism>
<evidence type="ECO:0008006" key="2">
    <source>
        <dbReference type="Google" id="ProtNLM"/>
    </source>
</evidence>
<name>A0A6J4L9D6_9ACTN</name>
<sequence length="121" mass="13504">METRTNSYQAIRALLESRQPREALAMVEPLIADEPHNLSLRVLRAWGLFARASLGPAEAELRHIVEADPSDVWARFALGRTLERQSRPAEALPHLRMAFAMSGDVEHEIAVLRVERAVGAV</sequence>
<dbReference type="InterPro" id="IPR011990">
    <property type="entry name" value="TPR-like_helical_dom_sf"/>
</dbReference>
<dbReference type="SUPFAM" id="SSF48452">
    <property type="entry name" value="TPR-like"/>
    <property type="match status" value="1"/>
</dbReference>
<gene>
    <name evidence="1" type="ORF">AVDCRST_MAG46-1119</name>
</gene>
<protein>
    <recommendedName>
        <fullName evidence="2">Tetratricopeptide repeat protein</fullName>
    </recommendedName>
</protein>
<reference evidence="1" key="1">
    <citation type="submission" date="2020-02" db="EMBL/GenBank/DDBJ databases">
        <authorList>
            <person name="Meier V. D."/>
        </authorList>
    </citation>
    <scope>NUCLEOTIDE SEQUENCE</scope>
    <source>
        <strain evidence="1">AVDCRST_MAG46</strain>
    </source>
</reference>